<dbReference type="InterPro" id="IPR001173">
    <property type="entry name" value="Glyco_trans_2-like"/>
</dbReference>
<feature type="domain" description="Glycosyltransferase 2-like" evidence="4">
    <location>
        <begin position="6"/>
        <end position="136"/>
    </location>
</feature>
<keyword evidence="1" id="KW-0328">Glycosyltransferase</keyword>
<dbReference type="Pfam" id="PF00535">
    <property type="entry name" value="Glycos_transf_2"/>
    <property type="match status" value="1"/>
</dbReference>
<dbReference type="EMBL" id="BCMI01000030">
    <property type="protein sequence ID" value="GAX06928.1"/>
    <property type="molecule type" value="Genomic_DNA"/>
</dbReference>
<proteinExistence type="predicted"/>
<keyword evidence="3" id="KW-0472">Membrane</keyword>
<reference evidence="5 6" key="1">
    <citation type="submission" date="2015-11" db="EMBL/GenBank/DDBJ databases">
        <title>Draft genome sequences of new species of the genus Lactobacillus isolated from orchardgrass silage.</title>
        <authorList>
            <person name="Tohno M."/>
            <person name="Tanizawa Y."/>
            <person name="Arita M."/>
        </authorList>
    </citation>
    <scope>NUCLEOTIDE SEQUENCE [LARGE SCALE GENOMIC DNA]</scope>
    <source>
        <strain evidence="5 6">IWT25</strain>
    </source>
</reference>
<dbReference type="OrthoDB" id="396512at2"/>
<evidence type="ECO:0000256" key="3">
    <source>
        <dbReference type="SAM" id="Phobius"/>
    </source>
</evidence>
<dbReference type="PANTHER" id="PTHR22916:SF51">
    <property type="entry name" value="GLYCOSYLTRANSFERASE EPSH-RELATED"/>
    <property type="match status" value="1"/>
</dbReference>
<evidence type="ECO:0000313" key="5">
    <source>
        <dbReference type="EMBL" id="GAX06928.1"/>
    </source>
</evidence>
<evidence type="ECO:0000259" key="4">
    <source>
        <dbReference type="Pfam" id="PF00535"/>
    </source>
</evidence>
<dbReference type="InterPro" id="IPR029044">
    <property type="entry name" value="Nucleotide-diphossugar_trans"/>
</dbReference>
<name>A0A1Z5IZG4_9LACO</name>
<protein>
    <submittedName>
        <fullName evidence="5">Glycosyl transferase</fullName>
    </submittedName>
</protein>
<evidence type="ECO:0000256" key="1">
    <source>
        <dbReference type="ARBA" id="ARBA00022676"/>
    </source>
</evidence>
<dbReference type="RefSeq" id="WP_089121848.1">
    <property type="nucleotide sequence ID" value="NZ_BCMI01000030.1"/>
</dbReference>
<dbReference type="GO" id="GO:0016757">
    <property type="term" value="F:glycosyltransferase activity"/>
    <property type="evidence" value="ECO:0007669"/>
    <property type="project" value="UniProtKB-KW"/>
</dbReference>
<keyword evidence="3" id="KW-0812">Transmembrane</keyword>
<comment type="caution">
    <text evidence="5">The sequence shown here is derived from an EMBL/GenBank/DDBJ whole genome shotgun (WGS) entry which is preliminary data.</text>
</comment>
<dbReference type="AlphaFoldDB" id="A0A1Z5IZG4"/>
<keyword evidence="3" id="KW-1133">Transmembrane helix</keyword>
<accession>A0A1Z5IZG4</accession>
<evidence type="ECO:0000256" key="2">
    <source>
        <dbReference type="ARBA" id="ARBA00022679"/>
    </source>
</evidence>
<dbReference type="PANTHER" id="PTHR22916">
    <property type="entry name" value="GLYCOSYLTRANSFERASE"/>
    <property type="match status" value="1"/>
</dbReference>
<dbReference type="Proteomes" id="UP000198414">
    <property type="component" value="Unassembled WGS sequence"/>
</dbReference>
<feature type="transmembrane region" description="Helical" evidence="3">
    <location>
        <begin position="240"/>
        <end position="257"/>
    </location>
</feature>
<dbReference type="CDD" id="cd00761">
    <property type="entry name" value="Glyco_tranf_GTA_type"/>
    <property type="match status" value="1"/>
</dbReference>
<dbReference type="SUPFAM" id="SSF53448">
    <property type="entry name" value="Nucleotide-diphospho-sugar transferases"/>
    <property type="match status" value="1"/>
</dbReference>
<organism evidence="5 6">
    <name type="scientific">Secundilactobacillus pentosiphilus</name>
    <dbReference type="NCBI Taxonomy" id="1714682"/>
    <lineage>
        <taxon>Bacteria</taxon>
        <taxon>Bacillati</taxon>
        <taxon>Bacillota</taxon>
        <taxon>Bacilli</taxon>
        <taxon>Lactobacillales</taxon>
        <taxon>Lactobacillaceae</taxon>
        <taxon>Secundilactobacillus</taxon>
    </lineage>
</organism>
<dbReference type="Gene3D" id="3.90.550.10">
    <property type="entry name" value="Spore Coat Polysaccharide Biosynthesis Protein SpsA, Chain A"/>
    <property type="match status" value="1"/>
</dbReference>
<sequence length="339" mass="39698">MMYKLSIIIPVYNAEQYIDDCLNSIISELNAETEVLLLDDGSKDSSLEKCRRYERANIRVLHHDNHGASYTRNRGIAESTGQYVMFVDADDVLLQGWQEAVFSNIGRSFDIVYFSGKLDKKDKNIKAIVDGIFGIRKENALTTMASPGSKIFNRNFLNINRIAFDSNLINGEDALFNLEAVIKCRSFEFVTRSLYKYRIHNSSSTKTFNPRFYKSNLLFLQREEKLMSESGQFAKNEIDYAINFSFSYSVYLYLFLISRIRNRKEKTQEMKKMHSKSMNQYFLRFPTTVHPEKVVQISYKLIEQRKDSQALIFTDCLNSVRNIRNRFRSGKNEYYFIEM</sequence>
<keyword evidence="2 5" id="KW-0808">Transferase</keyword>
<evidence type="ECO:0000313" key="6">
    <source>
        <dbReference type="Proteomes" id="UP000198414"/>
    </source>
</evidence>
<gene>
    <name evidence="5" type="ORF">IWT25_02276</name>
</gene>